<name>A0A3F3IMT5_SALER</name>
<protein>
    <submittedName>
        <fullName evidence="1">Cell wall-binding protein</fullName>
    </submittedName>
</protein>
<evidence type="ECO:0000313" key="1">
    <source>
        <dbReference type="EMBL" id="OEH96387.1"/>
    </source>
</evidence>
<accession>A0A3F3IMT5</accession>
<dbReference type="AlphaFoldDB" id="A0A3F3IMT5"/>
<sequence>MKTYAITTLIASIFLLNGCNNEPSEQDLYNAMNKVVEQTNAIVKSIAGKDVPKDALRELKSVKKHDCVKVSDKSYKCNVTVVVNNDKATAAVTMVKTDDGWQVVDK</sequence>
<dbReference type="RefSeq" id="WP_063917194.1">
    <property type="nucleotide sequence ID" value="NZ_MJEL01000034.1"/>
</dbReference>
<comment type="caution">
    <text evidence="1">The sequence shown here is derived from an EMBL/GenBank/DDBJ whole genome shotgun (WGS) entry which is preliminary data.</text>
</comment>
<dbReference type="EMBL" id="MJEL01000034">
    <property type="protein sequence ID" value="OEH96387.1"/>
    <property type="molecule type" value="Genomic_DNA"/>
</dbReference>
<proteinExistence type="predicted"/>
<organism evidence="1">
    <name type="scientific">Salmonella enterica</name>
    <name type="common">Salmonella choleraesuis</name>
    <dbReference type="NCBI Taxonomy" id="28901"/>
    <lineage>
        <taxon>Bacteria</taxon>
        <taxon>Pseudomonadati</taxon>
        <taxon>Pseudomonadota</taxon>
        <taxon>Gammaproteobacteria</taxon>
        <taxon>Enterobacterales</taxon>
        <taxon>Enterobacteriaceae</taxon>
        <taxon>Salmonella</taxon>
    </lineage>
</organism>
<reference evidence="1" key="1">
    <citation type="submission" date="2016-09" db="EMBL/GenBank/DDBJ databases">
        <title>Whole Genome Sequencing of Salmonella enterica subsp. enterica serovar Nottingham.</title>
        <authorList>
            <person name="Zheng J."/>
            <person name="Wang H."/>
        </authorList>
    </citation>
    <scope>NUCLEOTIDE SEQUENCE [LARGE SCALE GENOMIC DNA]</scope>
    <source>
        <strain evidence="1">CFSAN055411</strain>
    </source>
</reference>
<gene>
    <name evidence="1" type="ORF">BH006_02810</name>
</gene>
<dbReference type="Proteomes" id="UP000852880">
    <property type="component" value="Unassembled WGS sequence"/>
</dbReference>